<name>A0A3D8PQJ1_9BACI</name>
<dbReference type="EMBL" id="PIOD01000011">
    <property type="protein sequence ID" value="RDW17962.1"/>
    <property type="molecule type" value="Genomic_DNA"/>
</dbReference>
<dbReference type="Pfam" id="PF09963">
    <property type="entry name" value="DUF2197"/>
    <property type="match status" value="1"/>
</dbReference>
<proteinExistence type="predicted"/>
<sequence length="69" mass="8492">MQVKCSLCDHVEIIDDNAPKAKRLRNRRIYMYLCNPCYERIEYKTAKRHDTGNFHLYREQKKPEDFFNH</sequence>
<evidence type="ECO:0000313" key="1">
    <source>
        <dbReference type="EMBL" id="RDW17962.1"/>
    </source>
</evidence>
<evidence type="ECO:0000313" key="2">
    <source>
        <dbReference type="Proteomes" id="UP000256520"/>
    </source>
</evidence>
<accession>A0A3D8PQJ1</accession>
<dbReference type="RefSeq" id="WP_115750025.1">
    <property type="nucleotide sequence ID" value="NZ_PIOD01000011.1"/>
</dbReference>
<dbReference type="AlphaFoldDB" id="A0A3D8PQJ1"/>
<organism evidence="1 2">
    <name type="scientific">Oceanobacillus chungangensis</name>
    <dbReference type="NCBI Taxonomy" id="1229152"/>
    <lineage>
        <taxon>Bacteria</taxon>
        <taxon>Bacillati</taxon>
        <taxon>Bacillota</taxon>
        <taxon>Bacilli</taxon>
        <taxon>Bacillales</taxon>
        <taxon>Bacillaceae</taxon>
        <taxon>Oceanobacillus</taxon>
    </lineage>
</organism>
<dbReference type="InterPro" id="IPR019241">
    <property type="entry name" value="DUF2197"/>
</dbReference>
<dbReference type="Proteomes" id="UP000256520">
    <property type="component" value="Unassembled WGS sequence"/>
</dbReference>
<dbReference type="OrthoDB" id="2989868at2"/>
<keyword evidence="2" id="KW-1185">Reference proteome</keyword>
<comment type="caution">
    <text evidence="1">The sequence shown here is derived from an EMBL/GenBank/DDBJ whole genome shotgun (WGS) entry which is preliminary data.</text>
</comment>
<gene>
    <name evidence="1" type="ORF">CWR45_11565</name>
</gene>
<reference evidence="2" key="1">
    <citation type="submission" date="2017-11" db="EMBL/GenBank/DDBJ databases">
        <authorList>
            <person name="Zhu W."/>
        </authorList>
    </citation>
    <scope>NUCLEOTIDE SEQUENCE [LARGE SCALE GENOMIC DNA]</scope>
    <source>
        <strain evidence="2">CAU 1051</strain>
    </source>
</reference>
<protein>
    <submittedName>
        <fullName evidence="1">DUF2197 domain-containing protein</fullName>
    </submittedName>
</protein>